<dbReference type="InterPro" id="IPR041527">
    <property type="entry name" value="YhcG_N"/>
</dbReference>
<accession>D8L138</accession>
<dbReference type="InterPro" id="IPR053148">
    <property type="entry name" value="PD-DEXK-like_domain"/>
</dbReference>
<dbReference type="Gene3D" id="3.40.1350.10">
    <property type="match status" value="1"/>
</dbReference>
<reference evidence="4" key="2">
    <citation type="submission" date="2009-12" db="EMBL/GenBank/DDBJ databases">
        <authorList>
            <person name="Tetu S.G."/>
            <person name="Matson E."/>
            <person name="Ren Q."/>
            <person name="Seshadri R."/>
            <person name="Elbourne L."/>
            <person name="Hassan K.A."/>
            <person name="Durkin A."/>
            <person name="Radune D."/>
            <person name="Mohamoud Y."/>
            <person name="Shay R."/>
            <person name="Jin S."/>
            <person name="Zhang X."/>
            <person name="Lucey K."/>
            <person name="Ballor N.R."/>
            <person name="Ottesen E."/>
            <person name="Rosenthal R."/>
            <person name="Allen A."/>
            <person name="Leadbetter J.R."/>
            <person name="Paulsen I.T."/>
        </authorList>
    </citation>
    <scope>NUCLEOTIDE SEQUENCE</scope>
    <source>
        <strain evidence="4">ZAS-2</strain>
    </source>
</reference>
<evidence type="ECO:0000259" key="1">
    <source>
        <dbReference type="Pfam" id="PF06250"/>
    </source>
</evidence>
<dbReference type="InterPro" id="IPR009362">
    <property type="entry name" value="YhcG_C"/>
</dbReference>
<gene>
    <name evidence="4" type="ordered locus">TREPR_3118</name>
</gene>
<feature type="domain" description="YhcG N-terminal" evidence="2">
    <location>
        <begin position="11"/>
        <end position="147"/>
    </location>
</feature>
<reference evidence="3" key="3">
    <citation type="journal article" date="2010" name="Environ. Microbiol.">
        <title>Selenium controls transcription of paralogous formate dehydrogenase genes in the termite gut acetogen, Treponema primitia.</title>
        <authorList>
            <person name="Matson E.G."/>
            <person name="Zhang X."/>
            <person name="Leadbetter J.R."/>
        </authorList>
    </citation>
    <scope>NUCLEOTIDE SEQUENCE</scope>
    <source>
        <strain evidence="3">ZAS-2</strain>
    </source>
</reference>
<organism evidence="3">
    <name type="scientific">Treponema primitia (strain ATCC BAA-887 / DSM 12427 / ZAS-2)</name>
    <dbReference type="NCBI Taxonomy" id="545694"/>
    <lineage>
        <taxon>Bacteria</taxon>
        <taxon>Pseudomonadati</taxon>
        <taxon>Spirochaetota</taxon>
        <taxon>Spirochaetia</taxon>
        <taxon>Spirochaetales</taxon>
        <taxon>Treponemataceae</taxon>
        <taxon>Treponema</taxon>
    </lineage>
</organism>
<dbReference type="AlphaFoldDB" id="D8L138"/>
<dbReference type="RefSeq" id="WP_015707143.1">
    <property type="nucleotide sequence ID" value="NC_015578.1"/>
</dbReference>
<dbReference type="PANTHER" id="PTHR30547">
    <property type="entry name" value="UNCHARACTERIZED PROTEIN YHCG-RELATED"/>
    <property type="match status" value="1"/>
</dbReference>
<dbReference type="STRING" id="545694.TREPR_3118"/>
<keyword evidence="5" id="KW-1185">Reference proteome</keyword>
<feature type="domain" description="YhcG PDDEXK nuclease" evidence="1">
    <location>
        <begin position="167"/>
        <end position="318"/>
    </location>
</feature>
<dbReference type="eggNOG" id="COG4804">
    <property type="taxonomic scope" value="Bacteria"/>
</dbReference>
<dbReference type="PANTHER" id="PTHR30547:SF5">
    <property type="entry name" value="NUCLEASE YHCG-RELATED"/>
    <property type="match status" value="1"/>
</dbReference>
<evidence type="ECO:0000313" key="5">
    <source>
        <dbReference type="Proteomes" id="UP000009223"/>
    </source>
</evidence>
<proteinExistence type="predicted"/>
<reference evidence="4 5" key="4">
    <citation type="journal article" date="2011" name="ISME J.">
        <title>RNA-seq reveals cooperative metabolic interactions between two termite-gut spirochete species in co-culture.</title>
        <authorList>
            <person name="Rosenthal A.Z."/>
            <person name="Matson E.G."/>
            <person name="Eldar A."/>
            <person name="Leadbetter J.R."/>
        </authorList>
    </citation>
    <scope>NUCLEOTIDE SEQUENCE [LARGE SCALE GENOMIC DNA]</scope>
    <source>
        <strain evidence="5">ATCC BAA-887 / DSM 12427 / ZAS-2</strain>
        <strain evidence="4">ZAS-2</strain>
    </source>
</reference>
<evidence type="ECO:0000259" key="2">
    <source>
        <dbReference type="Pfam" id="PF17761"/>
    </source>
</evidence>
<protein>
    <recommendedName>
        <fullName evidence="6">Cytoplasmic protein</fullName>
    </recommendedName>
</protein>
<dbReference type="OrthoDB" id="9801263at2"/>
<sequence length="332" mass="38604">MPNELTAHFTEIVSIIEKAKAKIYKSVNKAFIDMYWDVGEYISQKVLENGWGKGTIREFSQFVQSKYPDINGFSPQNVWRMKQFYEIYKDKSKLSPLVREITWSNNLLIMAGAKSDESMEFYIRLCIKHNYSKRELERQIDSMLFERTMISNKKNKSLIEKSNGLAVLRDNYTLEFINLPEKHHEKDLQHSILANLKKFILEFGKDFSLIGEEYRVQVGNQDFYIDLLFYNRELTCLVAIELKVGKFSPEHLGQLNFYLEALDRDIKKPHENPSVGLILCASKDDTVVEYALSRSLTPALIAEYTLKLPDKKILRKKLAELTEISESEGTNT</sequence>
<evidence type="ECO:0000313" key="4">
    <source>
        <dbReference type="EMBL" id="AEF83676.1"/>
    </source>
</evidence>
<dbReference type="EMBL" id="FJ479768">
    <property type="protein sequence ID" value="ADJ19582.1"/>
    <property type="molecule type" value="Genomic_DNA"/>
</dbReference>
<dbReference type="Pfam" id="PF17761">
    <property type="entry name" value="DUF1016_N"/>
    <property type="match status" value="1"/>
</dbReference>
<dbReference type="HOGENOM" id="CLU_046640_1_1_12"/>
<dbReference type="Proteomes" id="UP000009223">
    <property type="component" value="Chromosome"/>
</dbReference>
<dbReference type="EMBL" id="CP001843">
    <property type="protein sequence ID" value="AEF83676.1"/>
    <property type="molecule type" value="Genomic_DNA"/>
</dbReference>
<dbReference type="KEGG" id="tpi:TREPR_3118"/>
<evidence type="ECO:0000313" key="3">
    <source>
        <dbReference type="EMBL" id="ADJ19582.1"/>
    </source>
</evidence>
<name>D8L138_TREPZ</name>
<dbReference type="InterPro" id="IPR011856">
    <property type="entry name" value="tRNA_endonuc-like_dom_sf"/>
</dbReference>
<dbReference type="GO" id="GO:0003676">
    <property type="term" value="F:nucleic acid binding"/>
    <property type="evidence" value="ECO:0007669"/>
    <property type="project" value="InterPro"/>
</dbReference>
<reference evidence="5" key="1">
    <citation type="submission" date="2009-12" db="EMBL/GenBank/DDBJ databases">
        <title>Complete sequence of Treponema primitia strain ZAS-2.</title>
        <authorList>
            <person name="Tetu S.G."/>
            <person name="Matson E."/>
            <person name="Ren Q."/>
            <person name="Seshadri R."/>
            <person name="Elbourne L."/>
            <person name="Hassan K.A."/>
            <person name="Durkin A."/>
            <person name="Radune D."/>
            <person name="Mohamoud Y."/>
            <person name="Shay R."/>
            <person name="Jin S."/>
            <person name="Zhang X."/>
            <person name="Lucey K."/>
            <person name="Ballor N.R."/>
            <person name="Ottesen E."/>
            <person name="Rosenthal R."/>
            <person name="Allen A."/>
            <person name="Leadbetter J.R."/>
            <person name="Paulsen I.T."/>
        </authorList>
    </citation>
    <scope>NUCLEOTIDE SEQUENCE [LARGE SCALE GENOMIC DNA]</scope>
    <source>
        <strain evidence="5">ATCC BAA-887 / DSM 12427 / ZAS-2</strain>
    </source>
</reference>
<evidence type="ECO:0008006" key="6">
    <source>
        <dbReference type="Google" id="ProtNLM"/>
    </source>
</evidence>
<dbReference type="Pfam" id="PF06250">
    <property type="entry name" value="YhcG_C"/>
    <property type="match status" value="1"/>
</dbReference>